<evidence type="ECO:0000256" key="9">
    <source>
        <dbReference type="PROSITE-ProRule" id="PRU01248"/>
    </source>
</evidence>
<dbReference type="SUPFAM" id="SSF56349">
    <property type="entry name" value="DNA breaking-rejoining enzymes"/>
    <property type="match status" value="1"/>
</dbReference>
<dbReference type="CDD" id="cd00798">
    <property type="entry name" value="INT_XerDC_C"/>
    <property type="match status" value="1"/>
</dbReference>
<name>A0A2H0RBS6_UNCKA</name>
<evidence type="ECO:0000256" key="6">
    <source>
        <dbReference type="ARBA" id="ARBA00023125"/>
    </source>
</evidence>
<evidence type="ECO:0000313" key="12">
    <source>
        <dbReference type="EMBL" id="PIR43920.1"/>
    </source>
</evidence>
<dbReference type="GO" id="GO:0015074">
    <property type="term" value="P:DNA integration"/>
    <property type="evidence" value="ECO:0007669"/>
    <property type="project" value="UniProtKB-KW"/>
</dbReference>
<sequence length="329" mass="37645">MPALNTLINDFLQHSEVERNLSQGTVKMYHMYLTKFYEYAKSSLKKESVSEKDLTKELITEYRIYLNRKPSDTNPGSTLSKSTQNCFLIALRSFLKYLSVQRDIKTLDANKVTLSKIGDRLPKFLTGDEVERLFSIQNVSRKSGVRDRAILELLYSTGMRVSELVGLDISDISNEVLQSREFGVIGKGRKARTVFLNDAAAHWLKRYLSLRKDNFKPLFVRYSGKSMSVNDKTGESLRLNPRSVQRMVKKYALKAGIAKQVTPHVMRHSFATHILKQGGDIRSVQELLGHSNVSTTQIYTHITNKDLKETHEKFHKRSGVEREKTPSIL</sequence>
<dbReference type="InterPro" id="IPR004107">
    <property type="entry name" value="Integrase_SAM-like_N"/>
</dbReference>
<keyword evidence="2" id="KW-0963">Cytoplasm</keyword>
<evidence type="ECO:0000256" key="7">
    <source>
        <dbReference type="ARBA" id="ARBA00023172"/>
    </source>
</evidence>
<keyword evidence="6 9" id="KW-0238">DNA-binding</keyword>
<keyword evidence="5" id="KW-0229">DNA integration</keyword>
<dbReference type="GO" id="GO:0005737">
    <property type="term" value="C:cytoplasm"/>
    <property type="evidence" value="ECO:0007669"/>
    <property type="project" value="UniProtKB-SubCell"/>
</dbReference>
<dbReference type="GO" id="GO:0051301">
    <property type="term" value="P:cell division"/>
    <property type="evidence" value="ECO:0007669"/>
    <property type="project" value="UniProtKB-KW"/>
</dbReference>
<dbReference type="PROSITE" id="PS51898">
    <property type="entry name" value="TYR_RECOMBINASE"/>
    <property type="match status" value="1"/>
</dbReference>
<dbReference type="PANTHER" id="PTHR30349">
    <property type="entry name" value="PHAGE INTEGRASE-RELATED"/>
    <property type="match status" value="1"/>
</dbReference>
<feature type="domain" description="Tyr recombinase" evidence="10">
    <location>
        <begin position="120"/>
        <end position="312"/>
    </location>
</feature>
<keyword evidence="3" id="KW-0132">Cell division</keyword>
<dbReference type="InterPro" id="IPR002104">
    <property type="entry name" value="Integrase_catalytic"/>
</dbReference>
<dbReference type="InterPro" id="IPR044068">
    <property type="entry name" value="CB"/>
</dbReference>
<evidence type="ECO:0000256" key="3">
    <source>
        <dbReference type="ARBA" id="ARBA00022618"/>
    </source>
</evidence>
<dbReference type="Gene3D" id="1.10.150.130">
    <property type="match status" value="1"/>
</dbReference>
<dbReference type="EMBL" id="PCXU01000002">
    <property type="protein sequence ID" value="PIR43920.1"/>
    <property type="molecule type" value="Genomic_DNA"/>
</dbReference>
<dbReference type="PANTHER" id="PTHR30349:SF77">
    <property type="entry name" value="TYROSINE RECOMBINASE XERC"/>
    <property type="match status" value="1"/>
</dbReference>
<dbReference type="InterPro" id="IPR011010">
    <property type="entry name" value="DNA_brk_join_enz"/>
</dbReference>
<evidence type="ECO:0000256" key="2">
    <source>
        <dbReference type="ARBA" id="ARBA00022490"/>
    </source>
</evidence>
<dbReference type="GO" id="GO:0006310">
    <property type="term" value="P:DNA recombination"/>
    <property type="evidence" value="ECO:0007669"/>
    <property type="project" value="UniProtKB-KW"/>
</dbReference>
<keyword evidence="7" id="KW-0233">DNA recombination</keyword>
<evidence type="ECO:0000259" key="11">
    <source>
        <dbReference type="PROSITE" id="PS51900"/>
    </source>
</evidence>
<dbReference type="GO" id="GO:0007059">
    <property type="term" value="P:chromosome segregation"/>
    <property type="evidence" value="ECO:0007669"/>
    <property type="project" value="UniProtKB-KW"/>
</dbReference>
<comment type="subcellular location">
    <subcellularLocation>
        <location evidence="1">Cytoplasm</location>
    </subcellularLocation>
</comment>
<organism evidence="12 13">
    <name type="scientific">candidate division WWE3 bacterium CG10_big_fil_rev_8_21_14_0_10_32_10</name>
    <dbReference type="NCBI Taxonomy" id="1975090"/>
    <lineage>
        <taxon>Bacteria</taxon>
        <taxon>Katanobacteria</taxon>
    </lineage>
</organism>
<evidence type="ECO:0000259" key="10">
    <source>
        <dbReference type="PROSITE" id="PS51898"/>
    </source>
</evidence>
<gene>
    <name evidence="12" type="ORF">COV24_00125</name>
</gene>
<dbReference type="Proteomes" id="UP000230214">
    <property type="component" value="Unassembled WGS sequence"/>
</dbReference>
<evidence type="ECO:0000256" key="8">
    <source>
        <dbReference type="ARBA" id="ARBA00023306"/>
    </source>
</evidence>
<keyword evidence="4" id="KW-0159">Chromosome partition</keyword>
<dbReference type="GO" id="GO:0003677">
    <property type="term" value="F:DNA binding"/>
    <property type="evidence" value="ECO:0007669"/>
    <property type="project" value="UniProtKB-UniRule"/>
</dbReference>
<dbReference type="AlphaFoldDB" id="A0A2H0RBS6"/>
<keyword evidence="8" id="KW-0131">Cell cycle</keyword>
<reference evidence="12 13" key="1">
    <citation type="submission" date="2017-09" db="EMBL/GenBank/DDBJ databases">
        <title>Depth-based differentiation of microbial function through sediment-hosted aquifers and enrichment of novel symbionts in the deep terrestrial subsurface.</title>
        <authorList>
            <person name="Probst A.J."/>
            <person name="Ladd B."/>
            <person name="Jarett J.K."/>
            <person name="Geller-Mcgrath D.E."/>
            <person name="Sieber C.M."/>
            <person name="Emerson J.B."/>
            <person name="Anantharaman K."/>
            <person name="Thomas B.C."/>
            <person name="Malmstrom R."/>
            <person name="Stieglmeier M."/>
            <person name="Klingl A."/>
            <person name="Woyke T."/>
            <person name="Ryan C.M."/>
            <person name="Banfield J.F."/>
        </authorList>
    </citation>
    <scope>NUCLEOTIDE SEQUENCE [LARGE SCALE GENOMIC DNA]</scope>
    <source>
        <strain evidence="12">CG10_big_fil_rev_8_21_14_0_10_32_10</strain>
    </source>
</reference>
<dbReference type="PROSITE" id="PS51900">
    <property type="entry name" value="CB"/>
    <property type="match status" value="1"/>
</dbReference>
<dbReference type="InterPro" id="IPR010998">
    <property type="entry name" value="Integrase_recombinase_N"/>
</dbReference>
<protein>
    <recommendedName>
        <fullName evidence="14">Tyrosine recombinase XerC</fullName>
    </recommendedName>
</protein>
<dbReference type="InterPro" id="IPR013762">
    <property type="entry name" value="Integrase-like_cat_sf"/>
</dbReference>
<evidence type="ECO:0000313" key="13">
    <source>
        <dbReference type="Proteomes" id="UP000230214"/>
    </source>
</evidence>
<dbReference type="Pfam" id="PF02899">
    <property type="entry name" value="Phage_int_SAM_1"/>
    <property type="match status" value="1"/>
</dbReference>
<dbReference type="Gene3D" id="1.10.443.10">
    <property type="entry name" value="Intergrase catalytic core"/>
    <property type="match status" value="1"/>
</dbReference>
<dbReference type="InterPro" id="IPR050090">
    <property type="entry name" value="Tyrosine_recombinase_XerCD"/>
</dbReference>
<evidence type="ECO:0000256" key="1">
    <source>
        <dbReference type="ARBA" id="ARBA00004496"/>
    </source>
</evidence>
<evidence type="ECO:0000256" key="5">
    <source>
        <dbReference type="ARBA" id="ARBA00022908"/>
    </source>
</evidence>
<evidence type="ECO:0008006" key="14">
    <source>
        <dbReference type="Google" id="ProtNLM"/>
    </source>
</evidence>
<dbReference type="Pfam" id="PF00589">
    <property type="entry name" value="Phage_integrase"/>
    <property type="match status" value="1"/>
</dbReference>
<accession>A0A2H0RBS6</accession>
<dbReference type="NCBIfam" id="NF040815">
    <property type="entry name" value="recomb_XerA_Arch"/>
    <property type="match status" value="1"/>
</dbReference>
<comment type="caution">
    <text evidence="12">The sequence shown here is derived from an EMBL/GenBank/DDBJ whole genome shotgun (WGS) entry which is preliminary data.</text>
</comment>
<proteinExistence type="predicted"/>
<feature type="domain" description="Core-binding (CB)" evidence="11">
    <location>
        <begin position="2"/>
        <end position="99"/>
    </location>
</feature>
<evidence type="ECO:0000256" key="4">
    <source>
        <dbReference type="ARBA" id="ARBA00022829"/>
    </source>
</evidence>